<protein>
    <recommendedName>
        <fullName evidence="7">WRKY domain-containing protein</fullName>
    </recommendedName>
</protein>
<evidence type="ECO:0000313" key="9">
    <source>
        <dbReference type="Proteomes" id="UP001227230"/>
    </source>
</evidence>
<proteinExistence type="predicted"/>
<sequence>MEMAREWEHNTLINELTQGREMANQLKNHLTPSSSRETREFLVEKILSSYEKALSMLKCGGFVSELPHSLPGSSPRSEGSNQDFKDQAGKDVFKKRKTLPRWTEQVRVTIGTVPEGPLDDGYSWRKYGQKDILGANFPRGYFRCTHRHAQGCLATKQVQRSDEDPSIYEVTYRGRHTCIQGSRVAPASVVLVDKEEPIEKKVSYEPEQQQQQPQEAEQIVSGFGTGLKVKTEDLDSREKIFPSFSFPLSDSETVDKIFAESMIENSLMGGFSPSFLSPATSESNYFPVSPCQMNSFGMGHSVYTTESDLTENISAPTSVTNSPIGDYSFPLDPVDFDPDFPFDNPEFFQ</sequence>
<keyword evidence="3" id="KW-0238">DNA-binding</keyword>
<keyword evidence="2" id="KW-0805">Transcription regulation</keyword>
<feature type="domain" description="WRKY" evidence="7">
    <location>
        <begin position="113"/>
        <end position="176"/>
    </location>
</feature>
<dbReference type="PANTHER" id="PTHR32096:SF133">
    <property type="entry name" value="WRKY TRANSCRIPTION FACTOR 41-RELATED"/>
    <property type="match status" value="1"/>
</dbReference>
<keyword evidence="4" id="KW-0804">Transcription</keyword>
<evidence type="ECO:0000313" key="8">
    <source>
        <dbReference type="EMBL" id="WKA05852.1"/>
    </source>
</evidence>
<dbReference type="PROSITE" id="PS50811">
    <property type="entry name" value="WRKY"/>
    <property type="match status" value="1"/>
</dbReference>
<comment type="subcellular location">
    <subcellularLocation>
        <location evidence="1">Nucleus</location>
    </subcellularLocation>
</comment>
<evidence type="ECO:0000259" key="7">
    <source>
        <dbReference type="PROSITE" id="PS50811"/>
    </source>
</evidence>
<gene>
    <name evidence="8" type="ORF">VitviT2T_023790</name>
</gene>
<dbReference type="Proteomes" id="UP001227230">
    <property type="component" value="Chromosome 15"/>
</dbReference>
<dbReference type="Gene3D" id="2.20.25.80">
    <property type="entry name" value="WRKY domain"/>
    <property type="match status" value="1"/>
</dbReference>
<reference evidence="8 9" key="1">
    <citation type="journal article" date="2023" name="Hortic Res">
        <title>The complete reference genome for grapevine (Vitis vinifera L.) genetics and breeding.</title>
        <authorList>
            <person name="Shi X."/>
            <person name="Cao S."/>
            <person name="Wang X."/>
            <person name="Huang S."/>
            <person name="Wang Y."/>
            <person name="Liu Z."/>
            <person name="Liu W."/>
            <person name="Leng X."/>
            <person name="Peng Y."/>
            <person name="Wang N."/>
            <person name="Wang Y."/>
            <person name="Ma Z."/>
            <person name="Xu X."/>
            <person name="Zhang F."/>
            <person name="Xue H."/>
            <person name="Zhong H."/>
            <person name="Wang Y."/>
            <person name="Zhang K."/>
            <person name="Velt A."/>
            <person name="Avia K."/>
            <person name="Holtgrawe D."/>
            <person name="Grimplet J."/>
            <person name="Matus J.T."/>
            <person name="Ware D."/>
            <person name="Wu X."/>
            <person name="Wang H."/>
            <person name="Liu C."/>
            <person name="Fang Y."/>
            <person name="Rustenholz C."/>
            <person name="Cheng Z."/>
            <person name="Xiao H."/>
            <person name="Zhou Y."/>
        </authorList>
    </citation>
    <scope>NUCLEOTIDE SEQUENCE [LARGE SCALE GENOMIC DNA]</scope>
    <source>
        <strain evidence="9">cv. Pinot noir / PN40024</strain>
        <tissue evidence="8">Leaf</tissue>
    </source>
</reference>
<dbReference type="InterPro" id="IPR044810">
    <property type="entry name" value="WRKY_plant"/>
</dbReference>
<dbReference type="InterPro" id="IPR003657">
    <property type="entry name" value="WRKY_dom"/>
</dbReference>
<dbReference type="SUPFAM" id="SSF118290">
    <property type="entry name" value="WRKY DNA-binding domain"/>
    <property type="match status" value="1"/>
</dbReference>
<dbReference type="InterPro" id="IPR036576">
    <property type="entry name" value="WRKY_dom_sf"/>
</dbReference>
<feature type="compositionally biased region" description="Polar residues" evidence="6">
    <location>
        <begin position="71"/>
        <end position="82"/>
    </location>
</feature>
<keyword evidence="9" id="KW-1185">Reference proteome</keyword>
<organism evidence="8 9">
    <name type="scientific">Vitis vinifera</name>
    <name type="common">Grape</name>
    <dbReference type="NCBI Taxonomy" id="29760"/>
    <lineage>
        <taxon>Eukaryota</taxon>
        <taxon>Viridiplantae</taxon>
        <taxon>Streptophyta</taxon>
        <taxon>Embryophyta</taxon>
        <taxon>Tracheophyta</taxon>
        <taxon>Spermatophyta</taxon>
        <taxon>Magnoliopsida</taxon>
        <taxon>eudicotyledons</taxon>
        <taxon>Gunneridae</taxon>
        <taxon>Pentapetalae</taxon>
        <taxon>rosids</taxon>
        <taxon>Vitales</taxon>
        <taxon>Vitaceae</taxon>
        <taxon>Viteae</taxon>
        <taxon>Vitis</taxon>
    </lineage>
</organism>
<dbReference type="EMBL" id="CP126662">
    <property type="protein sequence ID" value="WKA05852.1"/>
    <property type="molecule type" value="Genomic_DNA"/>
</dbReference>
<evidence type="ECO:0000256" key="1">
    <source>
        <dbReference type="ARBA" id="ARBA00004123"/>
    </source>
</evidence>
<dbReference type="PANTHER" id="PTHR32096">
    <property type="entry name" value="WRKY TRANSCRIPTION FACTOR 30-RELATED-RELATED"/>
    <property type="match status" value="1"/>
</dbReference>
<feature type="region of interest" description="Disordered" evidence="6">
    <location>
        <begin position="68"/>
        <end position="90"/>
    </location>
</feature>
<accession>A0ABY9DFT2</accession>
<evidence type="ECO:0000256" key="2">
    <source>
        <dbReference type="ARBA" id="ARBA00023015"/>
    </source>
</evidence>
<evidence type="ECO:0000256" key="4">
    <source>
        <dbReference type="ARBA" id="ARBA00023163"/>
    </source>
</evidence>
<evidence type="ECO:0000256" key="3">
    <source>
        <dbReference type="ARBA" id="ARBA00023125"/>
    </source>
</evidence>
<dbReference type="Pfam" id="PF03106">
    <property type="entry name" value="WRKY"/>
    <property type="match status" value="1"/>
</dbReference>
<evidence type="ECO:0000256" key="5">
    <source>
        <dbReference type="ARBA" id="ARBA00023242"/>
    </source>
</evidence>
<keyword evidence="5" id="KW-0539">Nucleus</keyword>
<name>A0ABY9DFT2_VITVI</name>
<evidence type="ECO:0000256" key="6">
    <source>
        <dbReference type="SAM" id="MobiDB-lite"/>
    </source>
</evidence>
<dbReference type="SMART" id="SM00774">
    <property type="entry name" value="WRKY"/>
    <property type="match status" value="1"/>
</dbReference>